<evidence type="ECO:0000313" key="5">
    <source>
        <dbReference type="EMBL" id="TWB22990.1"/>
    </source>
</evidence>
<keyword evidence="2 4" id="KW-0378">Hydrolase</keyword>
<evidence type="ECO:0000313" key="6">
    <source>
        <dbReference type="Proteomes" id="UP000316545"/>
    </source>
</evidence>
<keyword evidence="3 4" id="KW-0326">Glycosidase</keyword>
<organism evidence="5 6">
    <name type="scientific">Nitrospirillum amazonense</name>
    <dbReference type="NCBI Taxonomy" id="28077"/>
    <lineage>
        <taxon>Bacteria</taxon>
        <taxon>Pseudomonadati</taxon>
        <taxon>Pseudomonadota</taxon>
        <taxon>Alphaproteobacteria</taxon>
        <taxon>Rhodospirillales</taxon>
        <taxon>Azospirillaceae</taxon>
        <taxon>Nitrospirillum</taxon>
    </lineage>
</organism>
<evidence type="ECO:0000256" key="3">
    <source>
        <dbReference type="ARBA" id="ARBA00023295"/>
    </source>
</evidence>
<dbReference type="GO" id="GO:0045490">
    <property type="term" value="P:pectin catabolic process"/>
    <property type="evidence" value="ECO:0007669"/>
    <property type="project" value="TreeGrafter"/>
</dbReference>
<feature type="chain" id="PRO_5022249223" description="Arabinogalactan endo-beta-1,4-galactanase" evidence="4">
    <location>
        <begin position="26"/>
        <end position="460"/>
    </location>
</feature>
<dbReference type="InterPro" id="IPR011683">
    <property type="entry name" value="Glyco_hydro_53"/>
</dbReference>
<dbReference type="GO" id="GO:0031218">
    <property type="term" value="F:arabinogalactan endo-1,4-beta-galactosidase activity"/>
    <property type="evidence" value="ECO:0007669"/>
    <property type="project" value="UniProtKB-EC"/>
</dbReference>
<evidence type="ECO:0000256" key="4">
    <source>
        <dbReference type="RuleBase" id="RU361192"/>
    </source>
</evidence>
<sequence length="460" mass="49945">MSLHLFRPMVPAVLAILLSSSSALAEAPYLGADLSFANEMADCGAVYTDDGQAANPFQILRRHGGNLVRIRLWNNPDWTRYSTLADVKRSIRLAREAGLQVLLDFHYSDDWADGDNQPIPKAWEGLDQGRLVQAVHDFTRDTLAALAAEGLTPDMVQVGNETNGDILRAPKTEGKPIRWARNAALANAGIRAVREAAAATGHPIQIMLHVAQPENLEAWFADAEAAGVTDFDIIGLSYYRKWSRQPITVMGRTVNRMATRFDKHVLLVETAYPWTLEPSSASPSVLGDDSLDPAYPATPAGQRAYLLDVTRTVIANGGIGMVYWAPDWVATKCRTRWGEGTTWGNAALFGYGAQHAALPGWDYVGAHYAAPVPVTFRLTVPAGTAPYFWADFLDNGAGSFPVKAKDGQVEIHTTVMPGTTMRYQLFDGPGFGHPLLRATKDGVVARTVTTATTLTAKAGR</sequence>
<dbReference type="Gene3D" id="3.20.20.80">
    <property type="entry name" value="Glycosidases"/>
    <property type="match status" value="1"/>
</dbReference>
<accession>A0A560FN45</accession>
<evidence type="ECO:0000256" key="1">
    <source>
        <dbReference type="ARBA" id="ARBA00010687"/>
    </source>
</evidence>
<dbReference type="Pfam" id="PF07745">
    <property type="entry name" value="Glyco_hydro_53"/>
    <property type="match status" value="1"/>
</dbReference>
<reference evidence="5 6" key="1">
    <citation type="submission" date="2019-06" db="EMBL/GenBank/DDBJ databases">
        <title>Genomic Encyclopedia of Type Strains, Phase IV (KMG-V): Genome sequencing to study the core and pangenomes of soil and plant-associated prokaryotes.</title>
        <authorList>
            <person name="Whitman W."/>
        </authorList>
    </citation>
    <scope>NUCLEOTIDE SEQUENCE [LARGE SCALE GENOMIC DNA]</scope>
    <source>
        <strain evidence="5 6">BR 11865</strain>
    </source>
</reference>
<protein>
    <recommendedName>
        <fullName evidence="4">Arabinogalactan endo-beta-1,4-galactanase</fullName>
        <ecNumber evidence="4">3.2.1.89</ecNumber>
    </recommendedName>
</protein>
<feature type="signal peptide" evidence="4">
    <location>
        <begin position="1"/>
        <end position="25"/>
    </location>
</feature>
<dbReference type="RefSeq" id="WP_211102743.1">
    <property type="nucleotide sequence ID" value="NZ_JAYNFR010000003.1"/>
</dbReference>
<keyword evidence="6" id="KW-1185">Reference proteome</keyword>
<dbReference type="InterPro" id="IPR017853">
    <property type="entry name" value="GH"/>
</dbReference>
<gene>
    <name evidence="5" type="ORF">FBZ88_115138</name>
</gene>
<comment type="similarity">
    <text evidence="1 4">Belongs to the glycosyl hydrolase 53 family.</text>
</comment>
<proteinExistence type="inferred from homology"/>
<dbReference type="SUPFAM" id="SSF51445">
    <property type="entry name" value="(Trans)glycosidases"/>
    <property type="match status" value="1"/>
</dbReference>
<keyword evidence="4" id="KW-0732">Signal</keyword>
<comment type="catalytic activity">
    <reaction evidence="4">
        <text>The enzyme specifically hydrolyzes (1-&gt;4)-beta-D-galactosidic linkages in type I arabinogalactans.</text>
        <dbReference type="EC" id="3.2.1.89"/>
    </reaction>
</comment>
<name>A0A560FN45_9PROT</name>
<dbReference type="PANTHER" id="PTHR34983:SF2">
    <property type="entry name" value="ENDO-BETA-1,4-GALACTANASE"/>
    <property type="match status" value="1"/>
</dbReference>
<dbReference type="EMBL" id="VITO01000015">
    <property type="protein sequence ID" value="TWB22990.1"/>
    <property type="molecule type" value="Genomic_DNA"/>
</dbReference>
<dbReference type="GO" id="GO:0015926">
    <property type="term" value="F:glucosidase activity"/>
    <property type="evidence" value="ECO:0007669"/>
    <property type="project" value="InterPro"/>
</dbReference>
<dbReference type="EC" id="3.2.1.89" evidence="4"/>
<dbReference type="AlphaFoldDB" id="A0A560FN45"/>
<comment type="caution">
    <text evidence="5">The sequence shown here is derived from an EMBL/GenBank/DDBJ whole genome shotgun (WGS) entry which is preliminary data.</text>
</comment>
<evidence type="ECO:0000256" key="2">
    <source>
        <dbReference type="ARBA" id="ARBA00022801"/>
    </source>
</evidence>
<dbReference type="PANTHER" id="PTHR34983">
    <property type="entry name" value="ARABINOGALACTAN ENDO-BETA-1,4-GALACTANASE A"/>
    <property type="match status" value="1"/>
</dbReference>
<dbReference type="Proteomes" id="UP000316545">
    <property type="component" value="Unassembled WGS sequence"/>
</dbReference>